<accession>A0A9P3HIT0</accession>
<feature type="domain" description="C6H2-type" evidence="12">
    <location>
        <begin position="6"/>
        <end position="59"/>
    </location>
</feature>
<dbReference type="PROSITE" id="PS00680">
    <property type="entry name" value="MAP_1"/>
    <property type="match status" value="1"/>
</dbReference>
<evidence type="ECO:0000256" key="8">
    <source>
        <dbReference type="ARBA" id="ARBA00022833"/>
    </source>
</evidence>
<evidence type="ECO:0000256" key="3">
    <source>
        <dbReference type="ARBA" id="ARBA00022490"/>
    </source>
</evidence>
<organism evidence="13 14">
    <name type="scientific">Entomortierella parvispora</name>
    <dbReference type="NCBI Taxonomy" id="205924"/>
    <lineage>
        <taxon>Eukaryota</taxon>
        <taxon>Fungi</taxon>
        <taxon>Fungi incertae sedis</taxon>
        <taxon>Mucoromycota</taxon>
        <taxon>Mortierellomycotina</taxon>
        <taxon>Mortierellomycetes</taxon>
        <taxon>Mortierellales</taxon>
        <taxon>Mortierellaceae</taxon>
        <taxon>Entomortierella</taxon>
    </lineage>
</organism>
<dbReference type="SUPFAM" id="SSF55920">
    <property type="entry name" value="Creatinase/aminopeptidase"/>
    <property type="match status" value="1"/>
</dbReference>
<feature type="binding site" evidence="9">
    <location>
        <position position="292"/>
    </location>
    <ligand>
        <name>a protein</name>
        <dbReference type="ChEBI" id="CHEBI:16541"/>
    </ligand>
    <ligandPart>
        <name>N-terminal L-methionine residue</name>
        <dbReference type="ChEBI" id="CHEBI:64731"/>
    </ligandPart>
</feature>
<evidence type="ECO:0000313" key="13">
    <source>
        <dbReference type="EMBL" id="GJJ77401.1"/>
    </source>
</evidence>
<dbReference type="Pfam" id="PF15801">
    <property type="entry name" value="zf-C6H2"/>
    <property type="match status" value="1"/>
</dbReference>
<dbReference type="NCBIfam" id="TIGR00500">
    <property type="entry name" value="met_pdase_I"/>
    <property type="match status" value="1"/>
</dbReference>
<keyword evidence="7 9" id="KW-0378">Hydrolase</keyword>
<dbReference type="CDD" id="cd01086">
    <property type="entry name" value="MetAP1"/>
    <property type="match status" value="1"/>
</dbReference>
<dbReference type="InterPro" id="IPR000994">
    <property type="entry name" value="Pept_M24"/>
</dbReference>
<dbReference type="EMBL" id="BQFW01000013">
    <property type="protein sequence ID" value="GJJ77401.1"/>
    <property type="molecule type" value="Genomic_DNA"/>
</dbReference>
<evidence type="ECO:0000256" key="2">
    <source>
        <dbReference type="ARBA" id="ARBA00022438"/>
    </source>
</evidence>
<dbReference type="PROSITE" id="PS52013">
    <property type="entry name" value="ZF_C6H2"/>
    <property type="match status" value="1"/>
</dbReference>
<dbReference type="GO" id="GO:0008270">
    <property type="term" value="F:zinc ion binding"/>
    <property type="evidence" value="ECO:0007669"/>
    <property type="project" value="UniProtKB-KW"/>
</dbReference>
<reference evidence="13" key="1">
    <citation type="submission" date="2021-11" db="EMBL/GenBank/DDBJ databases">
        <authorList>
            <person name="Herlambang A."/>
            <person name="Guo Y."/>
            <person name="Takashima Y."/>
            <person name="Nishizawa T."/>
        </authorList>
    </citation>
    <scope>NUCLEOTIDE SEQUENCE</scope>
    <source>
        <strain evidence="13">E1425</strain>
    </source>
</reference>
<dbReference type="Gene3D" id="3.90.230.10">
    <property type="entry name" value="Creatinase/methionine aminopeptidase superfamily"/>
    <property type="match status" value="1"/>
</dbReference>
<reference evidence="13" key="2">
    <citation type="journal article" date="2022" name="Microbiol. Resour. Announc.">
        <title>Whole-Genome Sequence of Entomortierella parvispora E1425, a Mucoromycotan Fungus Associated with Burkholderiaceae-Related Endosymbiotic Bacteria.</title>
        <authorList>
            <person name="Herlambang A."/>
            <person name="Guo Y."/>
            <person name="Takashima Y."/>
            <person name="Narisawa K."/>
            <person name="Ohta H."/>
            <person name="Nishizawa T."/>
        </authorList>
    </citation>
    <scope>NUCLEOTIDE SEQUENCE</scope>
    <source>
        <strain evidence="13">E1425</strain>
    </source>
</reference>
<sequence>MSTSSEQLCQGLNCSKPAALQCPSCLKLNIPNSFFCTQTCFKDNWATHKTIHKIAAMANGPVGEKGGSDPWPGFKYTGTLRPVYPLSPRRAVPDNIVKPDYAETGIPLSEQNIRSSSTIESLPEKDIDVLRKVCQIAREVIDIGIAAVKPGVTTDEIDRIIHEATIERGGYPSPLNYNGFKKSVCTSVNEVICHGVPDMRPLRDGDILNLDVTVYKDGFHADLNETVAVGNVDAPGLKLIKNARECLDKAIATVKPGALYRDLGNVIEKHAKSDGFSVVKTYCGHGIHRLFHCAPNIPHYARNKAIGVMKVGHVFTIEPMINEGTWKDEMWPDNWTAVTQDGKRSAQFEETMVVTKTGVEVLTARPSRK</sequence>
<evidence type="ECO:0000259" key="12">
    <source>
        <dbReference type="PROSITE" id="PS52013"/>
    </source>
</evidence>
<dbReference type="Proteomes" id="UP000827284">
    <property type="component" value="Unassembled WGS sequence"/>
</dbReference>
<evidence type="ECO:0000256" key="5">
    <source>
        <dbReference type="ARBA" id="ARBA00022723"/>
    </source>
</evidence>
<dbReference type="GO" id="GO:0004239">
    <property type="term" value="F:initiator methionyl aminopeptidase activity"/>
    <property type="evidence" value="ECO:0007669"/>
    <property type="project" value="UniProtKB-UniRule"/>
</dbReference>
<keyword evidence="5 9" id="KW-0479">Metal-binding</keyword>
<comment type="cofactor">
    <cofactor evidence="11">
        <name>Co(2+)</name>
        <dbReference type="ChEBI" id="CHEBI:48828"/>
    </cofactor>
    <cofactor evidence="11">
        <name>Zn(2+)</name>
        <dbReference type="ChEBI" id="CHEBI:29105"/>
    </cofactor>
    <cofactor evidence="11">
        <name>Mn(2+)</name>
        <dbReference type="ChEBI" id="CHEBI:29035"/>
    </cofactor>
    <cofactor evidence="11">
        <name>Fe(2+)</name>
        <dbReference type="ChEBI" id="CHEBI:29033"/>
    </cofactor>
    <text evidence="11">Binds 2 divalent metal cations per subunit. Has a high-affinity and a low affinity metal-binding site. The true nature of the physiological cofactor is under debate. The enzyme is active with cobalt, zinc, manganese or divalent iron ions.</text>
</comment>
<keyword evidence="4 9" id="KW-0645">Protease</keyword>
<keyword evidence="3 9" id="KW-0963">Cytoplasm</keyword>
<dbReference type="PANTHER" id="PTHR43330:SF7">
    <property type="entry name" value="METHIONINE AMINOPEPTIDASE 1"/>
    <property type="match status" value="1"/>
</dbReference>
<feature type="binding site" evidence="9">
    <location>
        <position position="318"/>
    </location>
    <ligand>
        <name>Zn(2+)</name>
        <dbReference type="ChEBI" id="CHEBI:29105"/>
        <label>4</label>
        <note>catalytic</note>
    </ligand>
</feature>
<dbReference type="GO" id="GO:0070006">
    <property type="term" value="F:metalloaminopeptidase activity"/>
    <property type="evidence" value="ECO:0007669"/>
    <property type="project" value="UniProtKB-UniRule"/>
</dbReference>
<proteinExistence type="inferred from homology"/>
<comment type="subcellular location">
    <subcellularLocation>
        <location evidence="1 9">Cytoplasm</location>
    </subcellularLocation>
</comment>
<dbReference type="OrthoDB" id="3209743at2759"/>
<comment type="similarity">
    <text evidence="9 10">Belongs to the peptidase M24A family. Methionine aminopeptidase type 1 subfamily.</text>
</comment>
<comment type="subunit">
    <text evidence="9">Associates with the 60S ribosomal subunit of the 80S translational complex.</text>
</comment>
<keyword evidence="6 10" id="KW-0863">Zinc-finger</keyword>
<feature type="binding site" evidence="9">
    <location>
        <position position="194"/>
    </location>
    <ligand>
        <name>a protein</name>
        <dbReference type="ChEBI" id="CHEBI:16541"/>
    </ligand>
    <ligandPart>
        <name>N-terminal L-methionine residue</name>
        <dbReference type="ChEBI" id="CHEBI:64731"/>
    </ligandPart>
</feature>
<comment type="caution">
    <text evidence="13">The sequence shown here is derived from an EMBL/GenBank/DDBJ whole genome shotgun (WGS) entry which is preliminary data.</text>
</comment>
<feature type="binding site" evidence="9">
    <location>
        <position position="349"/>
    </location>
    <ligand>
        <name>Zn(2+)</name>
        <dbReference type="ChEBI" id="CHEBI:29105"/>
        <label>3</label>
    </ligand>
</feature>
<comment type="function">
    <text evidence="9 11">Cotranslationally removes the N-terminal methionine from nascent proteins. The N-terminal methionine is often cleaved when the second residue in the primary sequence is small and uncharged (Met-Ala-, Cys, Gly, Pro, Ser, Thr, or Val).</text>
</comment>
<protein>
    <recommendedName>
        <fullName evidence="11">Methionine aminopeptidase</fullName>
        <ecNumber evidence="11">3.4.11.18</ecNumber>
    </recommendedName>
</protein>
<feature type="binding site" evidence="9">
    <location>
        <position position="211"/>
    </location>
    <ligand>
        <name>Zn(2+)</name>
        <dbReference type="ChEBI" id="CHEBI:29105"/>
        <label>3</label>
    </ligand>
</feature>
<dbReference type="PRINTS" id="PR00599">
    <property type="entry name" value="MAPEPTIDASE"/>
</dbReference>
<dbReference type="InterPro" id="IPR031615">
    <property type="entry name" value="Zfn-C6H2"/>
</dbReference>
<dbReference type="Pfam" id="PF00557">
    <property type="entry name" value="Peptidase_M24"/>
    <property type="match status" value="1"/>
</dbReference>
<evidence type="ECO:0000256" key="10">
    <source>
        <dbReference type="PROSITE-ProRule" id="PRU01357"/>
    </source>
</evidence>
<evidence type="ECO:0000256" key="4">
    <source>
        <dbReference type="ARBA" id="ARBA00022670"/>
    </source>
</evidence>
<evidence type="ECO:0000256" key="1">
    <source>
        <dbReference type="ARBA" id="ARBA00004496"/>
    </source>
</evidence>
<keyword evidence="8" id="KW-0862">Zinc</keyword>
<comment type="catalytic activity">
    <reaction evidence="9 11">
        <text>Release of N-terminal amino acids, preferentially methionine, from peptides and arylamides.</text>
        <dbReference type="EC" id="3.4.11.18"/>
    </reaction>
</comment>
<dbReference type="EC" id="3.4.11.18" evidence="11"/>
<evidence type="ECO:0000256" key="6">
    <source>
        <dbReference type="ARBA" id="ARBA00022771"/>
    </source>
</evidence>
<keyword evidence="2 9" id="KW-0031">Aminopeptidase</keyword>
<dbReference type="InterPro" id="IPR001714">
    <property type="entry name" value="Pept_M24_MAP"/>
</dbReference>
<dbReference type="HAMAP" id="MF_01974">
    <property type="entry name" value="MetAP_1"/>
    <property type="match status" value="1"/>
</dbReference>
<dbReference type="FunFam" id="3.90.230.10:FF:000010">
    <property type="entry name" value="Methionine aminopeptidase"/>
    <property type="match status" value="1"/>
</dbReference>
<dbReference type="AlphaFoldDB" id="A0A9P3HIT0"/>
<feature type="binding site" evidence="9">
    <location>
        <position position="222"/>
    </location>
    <ligand>
        <name>Zn(2+)</name>
        <dbReference type="ChEBI" id="CHEBI:29105"/>
        <label>3</label>
    </ligand>
</feature>
<evidence type="ECO:0000256" key="11">
    <source>
        <dbReference type="RuleBase" id="RU003653"/>
    </source>
</evidence>
<gene>
    <name evidence="13" type="ORF">EMPS_09760</name>
</gene>
<dbReference type="GO" id="GO:0005829">
    <property type="term" value="C:cytosol"/>
    <property type="evidence" value="ECO:0007669"/>
    <property type="project" value="TreeGrafter"/>
</dbReference>
<dbReference type="PANTHER" id="PTHR43330">
    <property type="entry name" value="METHIONINE AMINOPEPTIDASE"/>
    <property type="match status" value="1"/>
</dbReference>
<keyword evidence="14" id="KW-1185">Reference proteome</keyword>
<comment type="cofactor">
    <cofactor evidence="9">
        <name>Zn(2+)</name>
        <dbReference type="ChEBI" id="CHEBI:29105"/>
    </cofactor>
    <cofactor evidence="9">
        <name>Co(2+)</name>
        <dbReference type="ChEBI" id="CHEBI:48828"/>
    </cofactor>
    <cofactor evidence="9">
        <name>Mn(2+)</name>
        <dbReference type="ChEBI" id="CHEBI:29035"/>
    </cofactor>
    <cofactor evidence="9">
        <name>Fe(2+)</name>
        <dbReference type="ChEBI" id="CHEBI:29033"/>
    </cofactor>
    <text evidence="9">Binds 2 divalent metal cations per subunit. Has a high-affinity and a low affinity metal-binding site. The true nature of the physiological cofactor is under debate. The enzyme is active with zinc, cobalt, manganese or divalent iron ions. Has high activity with zinc; zinc cofactor is transferred into the active site region by the ZNG1 zinc chaperone.</text>
</comment>
<feature type="binding site" evidence="9">
    <location>
        <position position="285"/>
    </location>
    <ligand>
        <name>Zn(2+)</name>
        <dbReference type="ChEBI" id="CHEBI:29105"/>
        <label>4</label>
        <note>catalytic</note>
    </ligand>
</feature>
<feature type="binding site" evidence="9">
    <location>
        <position position="222"/>
    </location>
    <ligand>
        <name>Zn(2+)</name>
        <dbReference type="ChEBI" id="CHEBI:29105"/>
        <label>4</label>
        <note>catalytic</note>
    </ligand>
</feature>
<dbReference type="InterPro" id="IPR002467">
    <property type="entry name" value="Pept_M24A_MAP1"/>
</dbReference>
<dbReference type="InterPro" id="IPR036005">
    <property type="entry name" value="Creatinase/aminopeptidase-like"/>
</dbReference>
<evidence type="ECO:0000313" key="14">
    <source>
        <dbReference type="Proteomes" id="UP000827284"/>
    </source>
</evidence>
<dbReference type="GO" id="GO:0006508">
    <property type="term" value="P:proteolysis"/>
    <property type="evidence" value="ECO:0007669"/>
    <property type="project" value="UniProtKB-KW"/>
</dbReference>
<evidence type="ECO:0000256" key="9">
    <source>
        <dbReference type="HAMAP-Rule" id="MF_03174"/>
    </source>
</evidence>
<evidence type="ECO:0000256" key="7">
    <source>
        <dbReference type="ARBA" id="ARBA00022801"/>
    </source>
</evidence>
<name>A0A9P3HIT0_9FUNG</name>
<feature type="binding site" evidence="9">
    <location>
        <position position="349"/>
    </location>
    <ligand>
        <name>Zn(2+)</name>
        <dbReference type="ChEBI" id="CHEBI:29105"/>
        <label>4</label>
        <note>catalytic</note>
    </ligand>
</feature>